<evidence type="ECO:0000256" key="2">
    <source>
        <dbReference type="ARBA" id="ARBA00004613"/>
    </source>
</evidence>
<dbReference type="OrthoDB" id="3156236at2759"/>
<dbReference type="GeneID" id="19278826"/>
<keyword evidence="5 8" id="KW-0732">Signal</keyword>
<keyword evidence="6 8" id="KW-0378">Hydrolase</keyword>
<evidence type="ECO:0000256" key="3">
    <source>
        <dbReference type="ARBA" id="ARBA00007396"/>
    </source>
</evidence>
<dbReference type="InParanoid" id="W3WLB0"/>
<evidence type="ECO:0000256" key="1">
    <source>
        <dbReference type="ARBA" id="ARBA00001462"/>
    </source>
</evidence>
<dbReference type="Pfam" id="PF03664">
    <property type="entry name" value="Glyco_hydro_62"/>
    <property type="match status" value="1"/>
</dbReference>
<dbReference type="SUPFAM" id="SSF75005">
    <property type="entry name" value="Arabinanase/levansucrase/invertase"/>
    <property type="match status" value="1"/>
</dbReference>
<keyword evidence="11" id="KW-1185">Reference proteome</keyword>
<evidence type="ECO:0000313" key="10">
    <source>
        <dbReference type="EMBL" id="ETS73947.1"/>
    </source>
</evidence>
<protein>
    <recommendedName>
        <fullName evidence="8">Alpha-L-arabinofuranosidase</fullName>
        <ecNumber evidence="8">3.2.1.55</ecNumber>
    </recommendedName>
</protein>
<dbReference type="CDD" id="cd08987">
    <property type="entry name" value="GH62"/>
    <property type="match status" value="1"/>
</dbReference>
<keyword evidence="4 8" id="KW-0964">Secreted</keyword>
<sequence length="348" mass="38327">MLPTKLLLAAAPLVWTWASRAPTTKALQARASLPSTFSWSSSDALIGPKDDSRALAAIKDPSIVYYNDAYHVFASTISESAGYNLVYFTFGDFSEANDAEFHYLDETAIGTGYRAAPQVFYMESQSLWYLVFQNNNAAYSTNSDIADPSGWSEVKTFYSSVPSIVTENMGSGAWLDFWTICDSSNCYLYSSDDNGHLYRSSTSVSSFPSGFGDPEIALEDESNIYALFEASNVYNVGDEYLLLVEAIGSDGYRYFWSWTSSSLDGTWTALADSESNPFARSTNVVFTGTAWTKSISHGEVIRSNVDQTMTIDPCTVEYLYQGLDPNASGDYNALPWKLGFITLTDPTC</sequence>
<evidence type="ECO:0000256" key="6">
    <source>
        <dbReference type="ARBA" id="ARBA00022801"/>
    </source>
</evidence>
<comment type="catalytic activity">
    <reaction evidence="1 8">
        <text>Hydrolysis of terminal non-reducing alpha-L-arabinofuranoside residues in alpha-L-arabinosides.</text>
        <dbReference type="EC" id="3.2.1.55"/>
    </reaction>
</comment>
<organism evidence="10 11">
    <name type="scientific">Pestalotiopsis fici (strain W106-1 / CGMCC3.15140)</name>
    <dbReference type="NCBI Taxonomy" id="1229662"/>
    <lineage>
        <taxon>Eukaryota</taxon>
        <taxon>Fungi</taxon>
        <taxon>Dikarya</taxon>
        <taxon>Ascomycota</taxon>
        <taxon>Pezizomycotina</taxon>
        <taxon>Sordariomycetes</taxon>
        <taxon>Xylariomycetidae</taxon>
        <taxon>Amphisphaeriales</taxon>
        <taxon>Sporocadaceae</taxon>
        <taxon>Pestalotiopsis</taxon>
    </lineage>
</organism>
<dbReference type="Proteomes" id="UP000030651">
    <property type="component" value="Unassembled WGS sequence"/>
</dbReference>
<name>W3WLB0_PESFW</name>
<evidence type="ECO:0000256" key="5">
    <source>
        <dbReference type="ARBA" id="ARBA00022729"/>
    </source>
</evidence>
<dbReference type="PANTHER" id="PTHR40631:SF2">
    <property type="entry name" value="ALPHA-L-ARABINOFURANOSIDASE"/>
    <property type="match status" value="1"/>
</dbReference>
<evidence type="ECO:0000313" key="11">
    <source>
        <dbReference type="Proteomes" id="UP000030651"/>
    </source>
</evidence>
<evidence type="ECO:0000256" key="4">
    <source>
        <dbReference type="ARBA" id="ARBA00022525"/>
    </source>
</evidence>
<feature type="signal peptide" evidence="9">
    <location>
        <begin position="1"/>
        <end position="18"/>
    </location>
</feature>
<comment type="subcellular location">
    <subcellularLocation>
        <location evidence="2 8">Secreted</location>
    </subcellularLocation>
</comment>
<dbReference type="GO" id="GO:0046373">
    <property type="term" value="P:L-arabinose metabolic process"/>
    <property type="evidence" value="ECO:0007669"/>
    <property type="project" value="UniProtKB-UniRule"/>
</dbReference>
<proteinExistence type="inferred from homology"/>
<dbReference type="OMA" id="QVDQTMT"/>
<accession>W3WLB0</accession>
<dbReference type="GO" id="GO:0005576">
    <property type="term" value="C:extracellular region"/>
    <property type="evidence" value="ECO:0007669"/>
    <property type="project" value="UniProtKB-SubCell"/>
</dbReference>
<evidence type="ECO:0000256" key="8">
    <source>
        <dbReference type="RuleBase" id="RU368117"/>
    </source>
</evidence>
<dbReference type="EMBL" id="KI912120">
    <property type="protein sequence ID" value="ETS73947.1"/>
    <property type="molecule type" value="Genomic_DNA"/>
</dbReference>
<evidence type="ECO:0000256" key="7">
    <source>
        <dbReference type="ARBA" id="ARBA00023295"/>
    </source>
</evidence>
<reference evidence="11" key="1">
    <citation type="journal article" date="2015" name="BMC Genomics">
        <title>Genomic and transcriptomic analysis of the endophytic fungus Pestalotiopsis fici reveals its lifestyle and high potential for synthesis of natural products.</title>
        <authorList>
            <person name="Wang X."/>
            <person name="Zhang X."/>
            <person name="Liu L."/>
            <person name="Xiang M."/>
            <person name="Wang W."/>
            <person name="Sun X."/>
            <person name="Che Y."/>
            <person name="Guo L."/>
            <person name="Liu G."/>
            <person name="Guo L."/>
            <person name="Wang C."/>
            <person name="Yin W.B."/>
            <person name="Stadler M."/>
            <person name="Zhang X."/>
            <person name="Liu X."/>
        </authorList>
    </citation>
    <scope>NUCLEOTIDE SEQUENCE [LARGE SCALE GENOMIC DNA]</scope>
    <source>
        <strain evidence="11">W106-1 / CGMCC3.15140</strain>
    </source>
</reference>
<gene>
    <name evidence="10" type="ORF">PFICI_13813</name>
</gene>
<dbReference type="PANTHER" id="PTHR40631">
    <property type="entry name" value="ALPHA-L-ARABINOFURANOSIDASE AXHA-2-RELATED"/>
    <property type="match status" value="1"/>
</dbReference>
<comment type="function">
    <text evidence="8">Alpha-L-arabinofuranosidase involved in the hydrolysis of xylan, a major structural heterogeneous polysaccharide found in plant biomass representing the second most abundant polysaccharide in the biosphere, after cellulose.</text>
</comment>
<dbReference type="HOGENOM" id="CLU_041805_0_1_1"/>
<dbReference type="RefSeq" id="XP_007840585.1">
    <property type="nucleotide sequence ID" value="XM_007842394.1"/>
</dbReference>
<dbReference type="STRING" id="1229662.W3WLB0"/>
<dbReference type="InterPro" id="IPR005193">
    <property type="entry name" value="GH62_arabinosidase"/>
</dbReference>
<dbReference type="GO" id="GO:0046556">
    <property type="term" value="F:alpha-L-arabinofuranosidase activity"/>
    <property type="evidence" value="ECO:0007669"/>
    <property type="project" value="UniProtKB-UniRule"/>
</dbReference>
<comment type="similarity">
    <text evidence="3 8">Belongs to the glycosyl hydrolase 62 family.</text>
</comment>
<dbReference type="Gene3D" id="2.115.10.20">
    <property type="entry name" value="Glycosyl hydrolase domain, family 43"/>
    <property type="match status" value="1"/>
</dbReference>
<dbReference type="GO" id="GO:0045493">
    <property type="term" value="P:xylan catabolic process"/>
    <property type="evidence" value="ECO:0007669"/>
    <property type="project" value="UniProtKB-UniRule"/>
</dbReference>
<dbReference type="AlphaFoldDB" id="W3WLB0"/>
<dbReference type="InterPro" id="IPR023296">
    <property type="entry name" value="Glyco_hydro_beta-prop_sf"/>
</dbReference>
<dbReference type="eggNOG" id="ENOG502QR18">
    <property type="taxonomic scope" value="Eukaryota"/>
</dbReference>
<keyword evidence="7 8" id="KW-0326">Glycosidase</keyword>
<feature type="chain" id="PRO_5004835113" description="Alpha-L-arabinofuranosidase" evidence="9">
    <location>
        <begin position="19"/>
        <end position="348"/>
    </location>
</feature>
<dbReference type="EC" id="3.2.1.55" evidence="8"/>
<dbReference type="KEGG" id="pfy:PFICI_13813"/>
<evidence type="ECO:0000256" key="9">
    <source>
        <dbReference type="SAM" id="SignalP"/>
    </source>
</evidence>